<protein>
    <submittedName>
        <fullName evidence="1">Uncharacterized protein</fullName>
    </submittedName>
</protein>
<dbReference type="EMBL" id="GEDC01004048">
    <property type="protein sequence ID" value="JAS33250.1"/>
    <property type="molecule type" value="Transcribed_RNA"/>
</dbReference>
<organism evidence="1">
    <name type="scientific">Clastoptera arizonana</name>
    <name type="common">Arizona spittle bug</name>
    <dbReference type="NCBI Taxonomy" id="38151"/>
    <lineage>
        <taxon>Eukaryota</taxon>
        <taxon>Metazoa</taxon>
        <taxon>Ecdysozoa</taxon>
        <taxon>Arthropoda</taxon>
        <taxon>Hexapoda</taxon>
        <taxon>Insecta</taxon>
        <taxon>Pterygota</taxon>
        <taxon>Neoptera</taxon>
        <taxon>Paraneoptera</taxon>
        <taxon>Hemiptera</taxon>
        <taxon>Auchenorrhyncha</taxon>
        <taxon>Cercopoidea</taxon>
        <taxon>Clastopteridae</taxon>
        <taxon>Clastoptera</taxon>
    </lineage>
</organism>
<proteinExistence type="predicted"/>
<evidence type="ECO:0000313" key="1">
    <source>
        <dbReference type="EMBL" id="JAS33250.1"/>
    </source>
</evidence>
<gene>
    <name evidence="1" type="ORF">g.7761</name>
</gene>
<sequence>MPFHKCFYILLAGYTGYYIMASEPDVYSEDYEESSHSSQYAKSDWRAFKALYKINRNVTKDENTMKEIVRLNKEAHRVANDVYYVLIHEYAEDEDKFEGLVKIVQMEKRILVRFKEMWDRVGHNASEINEELYKGVVKNLKKIEVLRLNVSEKYDDRMAWVEKAVSDVYDMKNEFVANKLLPFHKIFYIVQNSVRHVLDMNAIEDESSVSGIP</sequence>
<dbReference type="AlphaFoldDB" id="A0A1B6E5N5"/>
<name>A0A1B6E5N5_9HEMI</name>
<accession>A0A1B6E5N5</accession>
<reference evidence="1" key="1">
    <citation type="submission" date="2015-12" db="EMBL/GenBank/DDBJ databases">
        <title>De novo transcriptome assembly of four potential Pierce s Disease insect vectors from Arizona vineyards.</title>
        <authorList>
            <person name="Tassone E.E."/>
        </authorList>
    </citation>
    <scope>NUCLEOTIDE SEQUENCE</scope>
</reference>